<evidence type="ECO:0000256" key="1">
    <source>
        <dbReference type="ARBA" id="ARBA00022630"/>
    </source>
</evidence>
<keyword evidence="4" id="KW-1185">Reference proteome</keyword>
<dbReference type="Pfam" id="PF00441">
    <property type="entry name" value="Acyl-CoA_dh_1"/>
    <property type="match status" value="1"/>
</dbReference>
<comment type="caution">
    <text evidence="3">The sequence shown here is derived from an EMBL/GenBank/DDBJ whole genome shotgun (WGS) entry which is preliminary data.</text>
</comment>
<dbReference type="EMBL" id="BJFL01000033">
    <property type="protein sequence ID" value="GDY33065.1"/>
    <property type="molecule type" value="Genomic_DNA"/>
</dbReference>
<feature type="domain" description="Acyl-CoA dehydrogenase/oxidase C-terminal" evidence="2">
    <location>
        <begin position="3"/>
        <end position="61"/>
    </location>
</feature>
<dbReference type="InterPro" id="IPR009075">
    <property type="entry name" value="AcylCo_DH/oxidase_C"/>
</dbReference>
<accession>A0A4D4J8D4</accession>
<gene>
    <name evidence="3" type="ORF">GTS_46980</name>
</gene>
<sequence length="84" mass="8918">MIVGKLLASETAVDAALAATRLLGARGVHPEIGAVQLVNDALMTLSPSGTSEVNRKRIAEIALGRYHAVVPPWDEQQEREGIMG</sequence>
<evidence type="ECO:0000313" key="4">
    <source>
        <dbReference type="Proteomes" id="UP000298860"/>
    </source>
</evidence>
<dbReference type="GO" id="GO:0016627">
    <property type="term" value="F:oxidoreductase activity, acting on the CH-CH group of donors"/>
    <property type="evidence" value="ECO:0007669"/>
    <property type="project" value="InterPro"/>
</dbReference>
<proteinExistence type="predicted"/>
<dbReference type="InterPro" id="IPR036250">
    <property type="entry name" value="AcylCo_DH-like_C"/>
</dbReference>
<protein>
    <recommendedName>
        <fullName evidence="2">Acyl-CoA dehydrogenase/oxidase C-terminal domain-containing protein</fullName>
    </recommendedName>
</protein>
<reference evidence="4" key="1">
    <citation type="submission" date="2019-04" db="EMBL/GenBank/DDBJ databases">
        <title>Draft genome sequence of Pseudonocardiaceae bacterium SL3-2-4.</title>
        <authorList>
            <person name="Ningsih F."/>
            <person name="Yokota A."/>
            <person name="Sakai Y."/>
            <person name="Nanatani K."/>
            <person name="Yabe S."/>
            <person name="Oetari A."/>
            <person name="Sjamsuridzal W."/>
        </authorList>
    </citation>
    <scope>NUCLEOTIDE SEQUENCE [LARGE SCALE GENOMIC DNA]</scope>
    <source>
        <strain evidence="4">SL3-2-4</strain>
    </source>
</reference>
<keyword evidence="1" id="KW-0285">Flavoprotein</keyword>
<evidence type="ECO:0000313" key="3">
    <source>
        <dbReference type="EMBL" id="GDY33065.1"/>
    </source>
</evidence>
<dbReference type="SUPFAM" id="SSF47203">
    <property type="entry name" value="Acyl-CoA dehydrogenase C-terminal domain-like"/>
    <property type="match status" value="1"/>
</dbReference>
<dbReference type="Proteomes" id="UP000298860">
    <property type="component" value="Unassembled WGS sequence"/>
</dbReference>
<organism evidence="3 4">
    <name type="scientific">Gandjariella thermophila</name>
    <dbReference type="NCBI Taxonomy" id="1931992"/>
    <lineage>
        <taxon>Bacteria</taxon>
        <taxon>Bacillati</taxon>
        <taxon>Actinomycetota</taxon>
        <taxon>Actinomycetes</taxon>
        <taxon>Pseudonocardiales</taxon>
        <taxon>Pseudonocardiaceae</taxon>
        <taxon>Gandjariella</taxon>
    </lineage>
</organism>
<name>A0A4D4J8D4_9PSEU</name>
<dbReference type="Gene3D" id="1.20.140.10">
    <property type="entry name" value="Butyryl-CoA Dehydrogenase, subunit A, domain 3"/>
    <property type="match status" value="1"/>
</dbReference>
<dbReference type="AlphaFoldDB" id="A0A4D4J8D4"/>
<evidence type="ECO:0000259" key="2">
    <source>
        <dbReference type="Pfam" id="PF00441"/>
    </source>
</evidence>